<evidence type="ECO:0008006" key="3">
    <source>
        <dbReference type="Google" id="ProtNLM"/>
    </source>
</evidence>
<protein>
    <recommendedName>
        <fullName evidence="3">PSI domain-containing protein</fullName>
    </recommendedName>
</protein>
<evidence type="ECO:0000313" key="1">
    <source>
        <dbReference type="EMBL" id="GBN43022.1"/>
    </source>
</evidence>
<proteinExistence type="predicted"/>
<accession>A0A4Y2NW93</accession>
<organism evidence="1 2">
    <name type="scientific">Araneus ventricosus</name>
    <name type="common">Orbweaver spider</name>
    <name type="synonym">Epeira ventricosa</name>
    <dbReference type="NCBI Taxonomy" id="182803"/>
    <lineage>
        <taxon>Eukaryota</taxon>
        <taxon>Metazoa</taxon>
        <taxon>Ecdysozoa</taxon>
        <taxon>Arthropoda</taxon>
        <taxon>Chelicerata</taxon>
        <taxon>Arachnida</taxon>
        <taxon>Araneae</taxon>
        <taxon>Araneomorphae</taxon>
        <taxon>Entelegynae</taxon>
        <taxon>Araneoidea</taxon>
        <taxon>Araneidae</taxon>
        <taxon>Araneus</taxon>
    </lineage>
</organism>
<dbReference type="AlphaFoldDB" id="A0A4Y2NW93"/>
<name>A0A4Y2NW93_ARAVE</name>
<dbReference type="EMBL" id="BGPR01129800">
    <property type="protein sequence ID" value="GBN43022.1"/>
    <property type="molecule type" value="Genomic_DNA"/>
</dbReference>
<sequence>EVSASHSPRPSYYCSEVHRARGVPLFPDTSEGHKYMFDFTVKIPTYLNETSIVQLKWTAFSVEFEVIDDKHLELYKNGSCSVHNNCLSCLTDALCGWCESNNNCYLKAGTPVYCQKNGKNSFLVTHPDNCTVCSDHIYCEQCSQVLLIIILLN</sequence>
<gene>
    <name evidence="1" type="ORF">AVEN_14036_1</name>
</gene>
<evidence type="ECO:0000313" key="2">
    <source>
        <dbReference type="Proteomes" id="UP000499080"/>
    </source>
</evidence>
<comment type="caution">
    <text evidence="1">The sequence shown here is derived from an EMBL/GenBank/DDBJ whole genome shotgun (WGS) entry which is preliminary data.</text>
</comment>
<feature type="non-terminal residue" evidence="1">
    <location>
        <position position="1"/>
    </location>
</feature>
<keyword evidence="2" id="KW-1185">Reference proteome</keyword>
<dbReference type="Proteomes" id="UP000499080">
    <property type="component" value="Unassembled WGS sequence"/>
</dbReference>
<dbReference type="OrthoDB" id="6452248at2759"/>
<reference evidence="1 2" key="1">
    <citation type="journal article" date="2019" name="Sci. Rep.">
        <title>Orb-weaving spider Araneus ventricosus genome elucidates the spidroin gene catalogue.</title>
        <authorList>
            <person name="Kono N."/>
            <person name="Nakamura H."/>
            <person name="Ohtoshi R."/>
            <person name="Moran D.A.P."/>
            <person name="Shinohara A."/>
            <person name="Yoshida Y."/>
            <person name="Fujiwara M."/>
            <person name="Mori M."/>
            <person name="Tomita M."/>
            <person name="Arakawa K."/>
        </authorList>
    </citation>
    <scope>NUCLEOTIDE SEQUENCE [LARGE SCALE GENOMIC DNA]</scope>
</reference>